<keyword evidence="4 5" id="KW-0472">Membrane</keyword>
<reference evidence="6 7" key="1">
    <citation type="submission" date="2021-07" db="EMBL/GenBank/DDBJ databases">
        <title>The Aristolochia fimbriata genome: insights into angiosperm evolution, floral development and chemical biosynthesis.</title>
        <authorList>
            <person name="Jiao Y."/>
        </authorList>
    </citation>
    <scope>NUCLEOTIDE SEQUENCE [LARGE SCALE GENOMIC DNA]</scope>
    <source>
        <strain evidence="6">IBCAS-2021</strain>
        <tissue evidence="6">Leaf</tissue>
    </source>
</reference>
<protein>
    <recommendedName>
        <fullName evidence="8">BI1-like protein</fullName>
    </recommendedName>
</protein>
<evidence type="ECO:0000256" key="5">
    <source>
        <dbReference type="RuleBase" id="RU004379"/>
    </source>
</evidence>
<dbReference type="InterPro" id="IPR006214">
    <property type="entry name" value="Bax_inhibitor_1-related"/>
</dbReference>
<dbReference type="AlphaFoldDB" id="A0AAV7ETN2"/>
<feature type="transmembrane region" description="Helical" evidence="5">
    <location>
        <begin position="160"/>
        <end position="180"/>
    </location>
</feature>
<evidence type="ECO:0000256" key="1">
    <source>
        <dbReference type="ARBA" id="ARBA00004141"/>
    </source>
</evidence>
<dbReference type="EMBL" id="JAINDJ010000003">
    <property type="protein sequence ID" value="KAG9451909.1"/>
    <property type="molecule type" value="Genomic_DNA"/>
</dbReference>
<proteinExistence type="inferred from homology"/>
<comment type="caution">
    <text evidence="6">The sequence shown here is derived from an EMBL/GenBank/DDBJ whole genome shotgun (WGS) entry which is preliminary data.</text>
</comment>
<comment type="subcellular location">
    <subcellularLocation>
        <location evidence="1">Membrane</location>
        <topology evidence="1">Multi-pass membrane protein</topology>
    </subcellularLocation>
</comment>
<keyword evidence="7" id="KW-1185">Reference proteome</keyword>
<dbReference type="PANTHER" id="PTHR23291:SF31">
    <property type="entry name" value="PROTEIN LIFEGUARD 4"/>
    <property type="match status" value="1"/>
</dbReference>
<name>A0AAV7ETN2_ARIFI</name>
<evidence type="ECO:0000313" key="7">
    <source>
        <dbReference type="Proteomes" id="UP000825729"/>
    </source>
</evidence>
<organism evidence="6 7">
    <name type="scientific">Aristolochia fimbriata</name>
    <name type="common">White veined hardy Dutchman's pipe vine</name>
    <dbReference type="NCBI Taxonomy" id="158543"/>
    <lineage>
        <taxon>Eukaryota</taxon>
        <taxon>Viridiplantae</taxon>
        <taxon>Streptophyta</taxon>
        <taxon>Embryophyta</taxon>
        <taxon>Tracheophyta</taxon>
        <taxon>Spermatophyta</taxon>
        <taxon>Magnoliopsida</taxon>
        <taxon>Magnoliidae</taxon>
        <taxon>Piperales</taxon>
        <taxon>Aristolochiaceae</taxon>
        <taxon>Aristolochia</taxon>
    </lineage>
</organism>
<dbReference type="Pfam" id="PF01027">
    <property type="entry name" value="Bax1-I"/>
    <property type="match status" value="1"/>
</dbReference>
<comment type="similarity">
    <text evidence="5">Belongs to the BI1 family.</text>
</comment>
<evidence type="ECO:0000256" key="4">
    <source>
        <dbReference type="ARBA" id="ARBA00023136"/>
    </source>
</evidence>
<evidence type="ECO:0000313" key="6">
    <source>
        <dbReference type="EMBL" id="KAG9451909.1"/>
    </source>
</evidence>
<dbReference type="PANTHER" id="PTHR23291">
    <property type="entry name" value="BAX INHIBITOR-RELATED"/>
    <property type="match status" value="1"/>
</dbReference>
<dbReference type="GO" id="GO:0016020">
    <property type="term" value="C:membrane"/>
    <property type="evidence" value="ECO:0007669"/>
    <property type="project" value="UniProtKB-SubCell"/>
</dbReference>
<feature type="transmembrane region" description="Helical" evidence="5">
    <location>
        <begin position="186"/>
        <end position="204"/>
    </location>
</feature>
<feature type="transmembrane region" description="Helical" evidence="5">
    <location>
        <begin position="74"/>
        <end position="93"/>
    </location>
</feature>
<dbReference type="Proteomes" id="UP000825729">
    <property type="component" value="Unassembled WGS sequence"/>
</dbReference>
<evidence type="ECO:0008006" key="8">
    <source>
        <dbReference type="Google" id="ProtNLM"/>
    </source>
</evidence>
<feature type="transmembrane region" description="Helical" evidence="5">
    <location>
        <begin position="100"/>
        <end position="123"/>
    </location>
</feature>
<sequence>MWGQQYGKDGDVEAARGALYPMMMEPPELRWSFIRKVYSILLVQLLCTVAVAAVVVTVHPIANFFVTTSAGLGLYIFIVILPFIVLCPMYYYYQKHPINFILLGLFTVSLSMAIGIICAFTSGKVILEAAILTTVVVVSLTVYTFWAASRGKDFSFLGPFLFAAVIALIVFGLIQMLFPMGRITTMIYGCIAALVFAAYIVYDTDNLIKRYSYDEYIWAAVSLYLDIINLFQMLLLVFRAAES</sequence>
<gene>
    <name evidence="6" type="ORF">H6P81_004813</name>
</gene>
<keyword evidence="2 5" id="KW-0812">Transmembrane</keyword>
<feature type="transmembrane region" description="Helical" evidence="5">
    <location>
        <begin position="37"/>
        <end position="62"/>
    </location>
</feature>
<feature type="transmembrane region" description="Helical" evidence="5">
    <location>
        <begin position="129"/>
        <end position="148"/>
    </location>
</feature>
<feature type="transmembrane region" description="Helical" evidence="5">
    <location>
        <begin position="216"/>
        <end position="238"/>
    </location>
</feature>
<accession>A0AAV7ETN2</accession>
<evidence type="ECO:0000256" key="2">
    <source>
        <dbReference type="ARBA" id="ARBA00022692"/>
    </source>
</evidence>
<keyword evidence="3 5" id="KW-1133">Transmembrane helix</keyword>
<evidence type="ECO:0000256" key="3">
    <source>
        <dbReference type="ARBA" id="ARBA00022989"/>
    </source>
</evidence>